<proteinExistence type="predicted"/>
<dbReference type="EMBL" id="PITI01003172">
    <property type="protein sequence ID" value="TBT97050.1"/>
    <property type="molecule type" value="Genomic_DNA"/>
</dbReference>
<dbReference type="AlphaFoldDB" id="A0A4Q9KS95"/>
<protein>
    <submittedName>
        <fullName evidence="1">Uncharacterized protein</fullName>
    </submittedName>
</protein>
<name>A0A4Q9KS95_9MICR</name>
<reference evidence="1 2" key="1">
    <citation type="submission" date="2017-12" db="EMBL/GenBank/DDBJ databases">
        <authorList>
            <person name="Pombert J.-F."/>
            <person name="Haag K.L."/>
            <person name="Ebert D."/>
        </authorList>
    </citation>
    <scope>NUCLEOTIDE SEQUENCE [LARGE SCALE GENOMIC DNA]</scope>
    <source>
        <strain evidence="1">BE-OM-2</strain>
    </source>
</reference>
<sequence>MGTSLVSNENSSKINECMFFAENASKGNYSVYEILFIKNLDIVDNIVEILKRTYHKSTPEEVISKNSNFLDKNKDFYLKLLNDEKSKAKFKIFESFVYVSSSLSLRYFYEYNGCYNKISITLIRLNSKDVIGLKTLGINYSDILFENDMCVKNKSIKYFDFRLKTRQALGYFIELINMMIGLEEASLTWINSLKLSLSLTNNKTFDLKSANNDISDFNCHSDSVKFLFKNYDLSSINKPSLYDFCVTKSNLKALSNLLNLKELNFLRINFENISLSELFCASRE</sequence>
<dbReference type="VEuPathDB" id="MicrosporidiaDB:CWI39_3482p0010"/>
<accession>A0A4Q9KS95</accession>
<comment type="caution">
    <text evidence="1">The sequence shown here is derived from an EMBL/GenBank/DDBJ whole genome shotgun (WGS) entry which is preliminary data.</text>
</comment>
<evidence type="ECO:0000313" key="1">
    <source>
        <dbReference type="EMBL" id="TBT97050.1"/>
    </source>
</evidence>
<dbReference type="VEuPathDB" id="MicrosporidiaDB:CWI36_3172p0010"/>
<keyword evidence="2" id="KW-1185">Reference proteome</keyword>
<gene>
    <name evidence="1" type="ORF">CWI36_3172p0010</name>
</gene>
<evidence type="ECO:0000313" key="2">
    <source>
        <dbReference type="Proteomes" id="UP000291404"/>
    </source>
</evidence>
<organism evidence="1 2">
    <name type="scientific">Hamiltosporidium magnivora</name>
    <dbReference type="NCBI Taxonomy" id="148818"/>
    <lineage>
        <taxon>Eukaryota</taxon>
        <taxon>Fungi</taxon>
        <taxon>Fungi incertae sedis</taxon>
        <taxon>Microsporidia</taxon>
        <taxon>Dubosqiidae</taxon>
        <taxon>Hamiltosporidium</taxon>
    </lineage>
</organism>
<dbReference type="Proteomes" id="UP000291404">
    <property type="component" value="Unassembled WGS sequence"/>
</dbReference>